<evidence type="ECO:0000256" key="11">
    <source>
        <dbReference type="RuleBase" id="RU000679"/>
    </source>
</evidence>
<keyword evidence="5 12" id="KW-1133">Transmembrane helix</keyword>
<keyword evidence="4 11" id="KW-0812">Transmembrane</keyword>
<dbReference type="PANTHER" id="PTHR11690">
    <property type="entry name" value="AMILORIDE-SENSITIVE SODIUM CHANNEL-RELATED"/>
    <property type="match status" value="1"/>
</dbReference>
<accession>A0A8S2F822</accession>
<dbReference type="AlphaFoldDB" id="A0A8S2F822"/>
<dbReference type="GO" id="GO:0005886">
    <property type="term" value="C:plasma membrane"/>
    <property type="evidence" value="ECO:0007669"/>
    <property type="project" value="TreeGrafter"/>
</dbReference>
<evidence type="ECO:0000313" key="13">
    <source>
        <dbReference type="EMBL" id="CAF1363134.1"/>
    </source>
</evidence>
<dbReference type="Pfam" id="PF00858">
    <property type="entry name" value="ASC"/>
    <property type="match status" value="1"/>
</dbReference>
<protein>
    <submittedName>
        <fullName evidence="13">Uncharacterized protein</fullName>
    </submittedName>
</protein>
<dbReference type="Proteomes" id="UP000682733">
    <property type="component" value="Unassembled WGS sequence"/>
</dbReference>
<sequence>VTLQDISCPLCSNSECEITSFDIQVSAFKAVTTWKKHSIKQAVEQMSNSSFNNRPIALPDDWSTNWTNYIDKNYVNVQVIHGSYRVETYTEKPTISWSQLVSTIGEYVGLWIAVSVIPFIEVIAFVIPVLFRNSEQLKNGLNSYID</sequence>
<evidence type="ECO:0000256" key="4">
    <source>
        <dbReference type="ARBA" id="ARBA00022692"/>
    </source>
</evidence>
<name>A0A8S2F822_9BILA</name>
<evidence type="ECO:0000256" key="2">
    <source>
        <dbReference type="ARBA" id="ARBA00022448"/>
    </source>
</evidence>
<comment type="similarity">
    <text evidence="11">Belongs to the amiloride-sensitive sodium channel (TC 1.A.6) family.</text>
</comment>
<evidence type="ECO:0000256" key="7">
    <source>
        <dbReference type="ARBA" id="ARBA00023065"/>
    </source>
</evidence>
<comment type="caution">
    <text evidence="13">The sequence shown here is derived from an EMBL/GenBank/DDBJ whole genome shotgun (WGS) entry which is preliminary data.</text>
</comment>
<evidence type="ECO:0000313" key="15">
    <source>
        <dbReference type="Proteomes" id="UP000677228"/>
    </source>
</evidence>
<gene>
    <name evidence="13" type="ORF">OVA965_LOCUS31332</name>
    <name evidence="14" type="ORF">TMI583_LOCUS32155</name>
</gene>
<keyword evidence="8 12" id="KW-0472">Membrane</keyword>
<dbReference type="EMBL" id="CAJNOK010023462">
    <property type="protein sequence ID" value="CAF1363134.1"/>
    <property type="molecule type" value="Genomic_DNA"/>
</dbReference>
<dbReference type="Proteomes" id="UP000677228">
    <property type="component" value="Unassembled WGS sequence"/>
</dbReference>
<feature type="non-terminal residue" evidence="13">
    <location>
        <position position="1"/>
    </location>
</feature>
<keyword evidence="10 11" id="KW-0407">Ion channel</keyword>
<dbReference type="EMBL" id="CAJOBA010045113">
    <property type="protein sequence ID" value="CAF4172813.1"/>
    <property type="molecule type" value="Genomic_DNA"/>
</dbReference>
<evidence type="ECO:0000256" key="1">
    <source>
        <dbReference type="ARBA" id="ARBA00004141"/>
    </source>
</evidence>
<keyword evidence="9 11" id="KW-0739">Sodium transport</keyword>
<evidence type="ECO:0000256" key="3">
    <source>
        <dbReference type="ARBA" id="ARBA00022461"/>
    </source>
</evidence>
<evidence type="ECO:0000256" key="5">
    <source>
        <dbReference type="ARBA" id="ARBA00022989"/>
    </source>
</evidence>
<keyword evidence="3 11" id="KW-0894">Sodium channel</keyword>
<dbReference type="InterPro" id="IPR001873">
    <property type="entry name" value="ENaC"/>
</dbReference>
<proteinExistence type="inferred from homology"/>
<evidence type="ECO:0000256" key="8">
    <source>
        <dbReference type="ARBA" id="ARBA00023136"/>
    </source>
</evidence>
<organism evidence="13 15">
    <name type="scientific">Didymodactylos carnosus</name>
    <dbReference type="NCBI Taxonomy" id="1234261"/>
    <lineage>
        <taxon>Eukaryota</taxon>
        <taxon>Metazoa</taxon>
        <taxon>Spiralia</taxon>
        <taxon>Gnathifera</taxon>
        <taxon>Rotifera</taxon>
        <taxon>Eurotatoria</taxon>
        <taxon>Bdelloidea</taxon>
        <taxon>Philodinida</taxon>
        <taxon>Philodinidae</taxon>
        <taxon>Didymodactylos</taxon>
    </lineage>
</organism>
<keyword evidence="6" id="KW-0915">Sodium</keyword>
<reference evidence="13" key="1">
    <citation type="submission" date="2021-02" db="EMBL/GenBank/DDBJ databases">
        <authorList>
            <person name="Nowell W R."/>
        </authorList>
    </citation>
    <scope>NUCLEOTIDE SEQUENCE</scope>
</reference>
<feature type="transmembrane region" description="Helical" evidence="12">
    <location>
        <begin position="108"/>
        <end position="131"/>
    </location>
</feature>
<dbReference type="GO" id="GO:0015280">
    <property type="term" value="F:ligand-gated sodium channel activity"/>
    <property type="evidence" value="ECO:0007669"/>
    <property type="project" value="TreeGrafter"/>
</dbReference>
<comment type="subcellular location">
    <subcellularLocation>
        <location evidence="1">Membrane</location>
        <topology evidence="1">Multi-pass membrane protein</topology>
    </subcellularLocation>
</comment>
<evidence type="ECO:0000256" key="9">
    <source>
        <dbReference type="ARBA" id="ARBA00023201"/>
    </source>
</evidence>
<evidence type="ECO:0000256" key="10">
    <source>
        <dbReference type="ARBA" id="ARBA00023303"/>
    </source>
</evidence>
<dbReference type="Gene3D" id="1.10.287.770">
    <property type="entry name" value="YojJ-like"/>
    <property type="match status" value="1"/>
</dbReference>
<evidence type="ECO:0000313" key="14">
    <source>
        <dbReference type="EMBL" id="CAF4172813.1"/>
    </source>
</evidence>
<evidence type="ECO:0000256" key="6">
    <source>
        <dbReference type="ARBA" id="ARBA00023053"/>
    </source>
</evidence>
<evidence type="ECO:0000256" key="12">
    <source>
        <dbReference type="SAM" id="Phobius"/>
    </source>
</evidence>
<keyword evidence="7 11" id="KW-0406">Ion transport</keyword>
<keyword evidence="2 11" id="KW-0813">Transport</keyword>
<dbReference type="PANTHER" id="PTHR11690:SF248">
    <property type="entry name" value="PICKPOCKET 17, ISOFORM A"/>
    <property type="match status" value="1"/>
</dbReference>